<dbReference type="AlphaFoldDB" id="A0A1Z4VR01"/>
<evidence type="ECO:0000256" key="1">
    <source>
        <dbReference type="SAM" id="MobiDB-lite"/>
    </source>
</evidence>
<dbReference type="RefSeq" id="WP_157745492.1">
    <property type="nucleotide sequence ID" value="NZ_AP018052.1"/>
</dbReference>
<protein>
    <recommendedName>
        <fullName evidence="2">Flagellar hook-length control protein-like C-terminal domain-containing protein</fullName>
    </recommendedName>
</protein>
<evidence type="ECO:0000313" key="4">
    <source>
        <dbReference type="Proteomes" id="UP000218765"/>
    </source>
</evidence>
<dbReference type="Pfam" id="PF02120">
    <property type="entry name" value="Flg_hook"/>
    <property type="match status" value="1"/>
</dbReference>
<keyword evidence="4" id="KW-1185">Reference proteome</keyword>
<reference evidence="3 4" key="1">
    <citation type="submission" date="2017-05" db="EMBL/GenBank/DDBJ databases">
        <title>Thiocyanate degradation by Thiohalobacter thiocyanaticus FOKN1.</title>
        <authorList>
            <person name="Oshiki M."/>
            <person name="Fukushima T."/>
            <person name="Kawano S."/>
            <person name="Nakagawa J."/>
        </authorList>
    </citation>
    <scope>NUCLEOTIDE SEQUENCE [LARGE SCALE GENOMIC DNA]</scope>
    <source>
        <strain evidence="3 4">FOKN1</strain>
    </source>
</reference>
<name>A0A1Z4VR01_9GAMM</name>
<proteinExistence type="predicted"/>
<organism evidence="3 4">
    <name type="scientific">Thiohalobacter thiocyanaticus</name>
    <dbReference type="NCBI Taxonomy" id="585455"/>
    <lineage>
        <taxon>Bacteria</taxon>
        <taxon>Pseudomonadati</taxon>
        <taxon>Pseudomonadota</taxon>
        <taxon>Gammaproteobacteria</taxon>
        <taxon>Thiohalobacterales</taxon>
        <taxon>Thiohalobacteraceae</taxon>
        <taxon>Thiohalobacter</taxon>
    </lineage>
</organism>
<feature type="region of interest" description="Disordered" evidence="1">
    <location>
        <begin position="427"/>
        <end position="449"/>
    </location>
</feature>
<dbReference type="OrthoDB" id="7055780at2"/>
<dbReference type="Gene3D" id="3.30.750.140">
    <property type="match status" value="1"/>
</dbReference>
<sequence>MQPTGPGLPPLPPAPSGTKAAATAATWRVGQVLQGLVVRESSQGQTPLQIGRQLVQARTGSLQLSPGQPLRLEVVSLSRDLPVLRLLDTLRQDTVSQALRQALPAQRPLPQALTLLNQLAALPDAARSAPQLSRLVRSVIQQLPDPARVGTPEGLRQALTNSGLFLEGKLARAAAQAGNARAAAGQSPLPAQTAVQGDFKAGLLQLAAGLRQAAVTTGSARPPAAAGSPAPPVSPLTAGAPPLAAALAAAVGKAAPLPALESLASLRPGMPPRPQAGVDGRTLRLDLAQLLQRGGLLQQVESALSRVKLNQLASLPQERQQPPEWLVELPVRRGEDAIDVWGLRLRREGGRSDSETARNGAGWTVMLAFDLPGLGPVQARVSLSGERQISTRFLSEQGEPLRRLSEHLPRLRARLEQSGLVVQDLDVKRGRLREPPAPPPRGPILDDQA</sequence>
<dbReference type="EMBL" id="AP018052">
    <property type="protein sequence ID" value="BAZ93905.1"/>
    <property type="molecule type" value="Genomic_DNA"/>
</dbReference>
<dbReference type="Proteomes" id="UP000218765">
    <property type="component" value="Chromosome"/>
</dbReference>
<evidence type="ECO:0000259" key="2">
    <source>
        <dbReference type="Pfam" id="PF02120"/>
    </source>
</evidence>
<evidence type="ECO:0000313" key="3">
    <source>
        <dbReference type="EMBL" id="BAZ93905.1"/>
    </source>
</evidence>
<dbReference type="InterPro" id="IPR021136">
    <property type="entry name" value="Flagellar_hook_control-like_C"/>
</dbReference>
<dbReference type="KEGG" id="ttc:FOKN1_1509"/>
<feature type="domain" description="Flagellar hook-length control protein-like C-terminal" evidence="2">
    <location>
        <begin position="359"/>
        <end position="430"/>
    </location>
</feature>
<accession>A0A1Z4VR01</accession>
<gene>
    <name evidence="3" type="ORF">FOKN1_1509</name>
</gene>
<dbReference type="InterPro" id="IPR038610">
    <property type="entry name" value="FliK-like_C_sf"/>
</dbReference>